<reference evidence="3" key="1">
    <citation type="submission" date="2022-07" db="EMBL/GenBank/DDBJ databases">
        <title>Fungi with potential for degradation of polypropylene.</title>
        <authorList>
            <person name="Gostincar C."/>
        </authorList>
    </citation>
    <scope>NUCLEOTIDE SEQUENCE</scope>
    <source>
        <strain evidence="3">EXF-13287</strain>
    </source>
</reference>
<name>A0AA38RYN5_9PEZI</name>
<keyword evidence="2" id="KW-0732">Signal</keyword>
<dbReference type="AlphaFoldDB" id="A0AA38RYN5"/>
<comment type="caution">
    <text evidence="3">The sequence shown here is derived from an EMBL/GenBank/DDBJ whole genome shotgun (WGS) entry which is preliminary data.</text>
</comment>
<feature type="chain" id="PRO_5041296152" description="Cell wall protein" evidence="2">
    <location>
        <begin position="19"/>
        <end position="254"/>
    </location>
</feature>
<organism evidence="3 4">
    <name type="scientific">Coniochaeta hoffmannii</name>
    <dbReference type="NCBI Taxonomy" id="91930"/>
    <lineage>
        <taxon>Eukaryota</taxon>
        <taxon>Fungi</taxon>
        <taxon>Dikarya</taxon>
        <taxon>Ascomycota</taxon>
        <taxon>Pezizomycotina</taxon>
        <taxon>Sordariomycetes</taxon>
        <taxon>Sordariomycetidae</taxon>
        <taxon>Coniochaetales</taxon>
        <taxon>Coniochaetaceae</taxon>
        <taxon>Coniochaeta</taxon>
    </lineage>
</organism>
<keyword evidence="1" id="KW-0812">Transmembrane</keyword>
<gene>
    <name evidence="3" type="ORF">NKR19_g6278</name>
</gene>
<keyword evidence="4" id="KW-1185">Reference proteome</keyword>
<evidence type="ECO:0000256" key="1">
    <source>
        <dbReference type="SAM" id="Phobius"/>
    </source>
</evidence>
<evidence type="ECO:0000313" key="3">
    <source>
        <dbReference type="EMBL" id="KAJ9144845.1"/>
    </source>
</evidence>
<accession>A0AA38RYN5</accession>
<dbReference type="EMBL" id="JANBVN010000095">
    <property type="protein sequence ID" value="KAJ9144845.1"/>
    <property type="molecule type" value="Genomic_DNA"/>
</dbReference>
<keyword evidence="1" id="KW-0472">Membrane</keyword>
<proteinExistence type="predicted"/>
<sequence>MKLPLLLPLLLTLPSIVAKPHRNSTLTTSQCRQLTHLQAITALSNNATALAQATRNNTAKASTIQAQASAAASTLATLETNTTLTSLCDQLSASEAAISSCRRLSKLERITALAANATTATDKLKAKAADQAQELAVLQGNATLTTLCAGLKTKENCEEMARLQRVVEKAANATEGKNSTRSQDRVGRVQAKLDQLAGNATLVAACAELGVDGTNSAQAAAAPSESPSGGPALFWPTGSMVALLTVLMSAVLVL</sequence>
<feature type="transmembrane region" description="Helical" evidence="1">
    <location>
        <begin position="233"/>
        <end position="253"/>
    </location>
</feature>
<evidence type="ECO:0000313" key="4">
    <source>
        <dbReference type="Proteomes" id="UP001174691"/>
    </source>
</evidence>
<dbReference type="Proteomes" id="UP001174691">
    <property type="component" value="Unassembled WGS sequence"/>
</dbReference>
<feature type="signal peptide" evidence="2">
    <location>
        <begin position="1"/>
        <end position="18"/>
    </location>
</feature>
<keyword evidence="1" id="KW-1133">Transmembrane helix</keyword>
<protein>
    <recommendedName>
        <fullName evidence="5">Cell wall protein</fullName>
    </recommendedName>
</protein>
<evidence type="ECO:0000256" key="2">
    <source>
        <dbReference type="SAM" id="SignalP"/>
    </source>
</evidence>
<evidence type="ECO:0008006" key="5">
    <source>
        <dbReference type="Google" id="ProtNLM"/>
    </source>
</evidence>